<dbReference type="RefSeq" id="WP_259612511.1">
    <property type="nucleotide sequence ID" value="NZ_CP091139.2"/>
</dbReference>
<proteinExistence type="predicted"/>
<reference evidence="2" key="1">
    <citation type="submission" date="2022-01" db="EMBL/GenBank/DDBJ databases">
        <title>Microbacterium eymi and Microbacterium rhizovicinus sp. nov., isolated from the rhizospheric soil of Elymus tsukushiensis, a plant native to the Dokdo Islands, Republic of Korea.</title>
        <authorList>
            <person name="Hwang Y.J."/>
        </authorList>
    </citation>
    <scope>NUCLEOTIDE SEQUENCE</scope>
    <source>
        <strain evidence="2">KUDC0405</strain>
    </source>
</reference>
<keyword evidence="3" id="KW-1185">Reference proteome</keyword>
<organism evidence="2 3">
    <name type="scientific">Microbacterium elymi</name>
    <dbReference type="NCBI Taxonomy" id="2909587"/>
    <lineage>
        <taxon>Bacteria</taxon>
        <taxon>Bacillati</taxon>
        <taxon>Actinomycetota</taxon>
        <taxon>Actinomycetes</taxon>
        <taxon>Micrococcales</taxon>
        <taxon>Microbacteriaceae</taxon>
        <taxon>Microbacterium</taxon>
    </lineage>
</organism>
<name>A0ABY5NL40_9MICO</name>
<evidence type="ECO:0000313" key="3">
    <source>
        <dbReference type="Proteomes" id="UP001054811"/>
    </source>
</evidence>
<protein>
    <submittedName>
        <fullName evidence="2">Uncharacterized protein</fullName>
    </submittedName>
</protein>
<accession>A0ABY5NL40</accession>
<sequence length="771" mass="74536">MAGVDETTSAVPFLNAFDPASAILPGPDGRLTVIQLAYAVTDGNLQTGDAVVYRTGGGDPIGVVTNNPRLLPPTLVNNRTYYAIVVKPGYIELAATFAQAMALDPLVLIPSKATGDAHYLVADGGDGPKMGIGASFALSIDNVTTTAGIQNGAVLTGGAALEIRAEDDNTVDTLAISGSGGDIALSPAVALAIVNLTTSAVIGTGTALGLSGDVVVAASQTAETTTESSGDVDPDKVGIALALALAVVADDVHATLSRDLHAHGPVTISATGSSTNEGGTDAAAPGSSGQTAGGINATANRVLGQGNAVSTLNTGKGAAKTSTPTAGTSDNGGASLSIAGAFTILIVTTWSRATIGDHLSIASDTGTVTVASSANTDAVGEANGSTATKGSVGVGAGVAVNDVSMTNVATTGASAIDAHGLTVTATMTPVDSEDGESDTVHTVSATATSGASNAAKVGVAGALAINIVSADTEALIPSGASADAHEGDVTLTAVFVQHDTAEASSKAGFKTCAQVLGLPCNISTAITGQDATGAGLGVGASVAIQVLTPTVTIAQIADGVPVAAGGDLAITADSERSVTTIAEAGTKGGSAFSPAVALVVDTGDTATAGLGSAPGVLTVDGAVTIRATHTLDAAETEANANVEAEKVAVGAAVALPIIIGWSTLARLGRGVTAAEVTVTAESEIEVAATANASAIGGFDLPSGGKTTDQTATDTVAKDPNAGGKGANSPPSADSAAKQGGTKAARRAANPAAVSGSRHPSPSSGSRRPTPP</sequence>
<feature type="region of interest" description="Disordered" evidence="1">
    <location>
        <begin position="695"/>
        <end position="771"/>
    </location>
</feature>
<feature type="compositionally biased region" description="Low complexity" evidence="1">
    <location>
        <begin position="746"/>
        <end position="771"/>
    </location>
</feature>
<feature type="region of interest" description="Disordered" evidence="1">
    <location>
        <begin position="266"/>
        <end position="295"/>
    </location>
</feature>
<evidence type="ECO:0000256" key="1">
    <source>
        <dbReference type="SAM" id="MobiDB-lite"/>
    </source>
</evidence>
<dbReference type="Proteomes" id="UP001054811">
    <property type="component" value="Chromosome"/>
</dbReference>
<feature type="compositionally biased region" description="Polar residues" evidence="1">
    <location>
        <begin position="704"/>
        <end position="713"/>
    </location>
</feature>
<dbReference type="EMBL" id="CP091139">
    <property type="protein sequence ID" value="UUT35880.1"/>
    <property type="molecule type" value="Genomic_DNA"/>
</dbReference>
<evidence type="ECO:0000313" key="2">
    <source>
        <dbReference type="EMBL" id="UUT35880.1"/>
    </source>
</evidence>
<feature type="compositionally biased region" description="Polar residues" evidence="1">
    <location>
        <begin position="268"/>
        <end position="278"/>
    </location>
</feature>
<gene>
    <name evidence="2" type="ORF">L2X98_22240</name>
</gene>